<dbReference type="AlphaFoldDB" id="A0A2N1MA49"/>
<evidence type="ECO:0000313" key="1">
    <source>
        <dbReference type="EMBL" id="PKK58515.1"/>
    </source>
</evidence>
<dbReference type="VEuPathDB" id="FungiDB:FUN_008844"/>
<sequence>MDLQMIFKFCNIADFRVKLWKSAPTWILNFKGNWLLLGYRIPKEIGSGMDTDEIGSYLDTDFQRKSRNSNMNADIPDKDTENRLQFGYQNPAGKLAPNWIPESCRELALIWIPILQEIGSSMDAKIFSVRFWDEFNMAFQRFKTPSKYNRSLRYGMVDGFHFGLIDRVSINELEVSPLDFIRSGFLWIFIRLGEDDGWMMDGGW</sequence>
<gene>
    <name evidence="1" type="ORF">RhiirC2_796176</name>
</gene>
<reference evidence="1 2" key="1">
    <citation type="submission" date="2016-04" db="EMBL/GenBank/DDBJ databases">
        <title>Genome analyses suggest a sexual origin of heterokaryosis in a supposedly ancient asexual fungus.</title>
        <authorList>
            <person name="Ropars J."/>
            <person name="Sedzielewska K."/>
            <person name="Noel J."/>
            <person name="Charron P."/>
            <person name="Farinelli L."/>
            <person name="Marton T."/>
            <person name="Kruger M."/>
            <person name="Pelin A."/>
            <person name="Brachmann A."/>
            <person name="Corradi N."/>
        </authorList>
    </citation>
    <scope>NUCLEOTIDE SEQUENCE [LARGE SCALE GENOMIC DNA]</scope>
    <source>
        <strain evidence="1 2">C2</strain>
    </source>
</reference>
<name>A0A2N1MA49_9GLOM</name>
<comment type="caution">
    <text evidence="1">The sequence shown here is derived from an EMBL/GenBank/DDBJ whole genome shotgun (WGS) entry which is preliminary data.</text>
</comment>
<evidence type="ECO:0000313" key="2">
    <source>
        <dbReference type="Proteomes" id="UP000233469"/>
    </source>
</evidence>
<dbReference type="VEuPathDB" id="FungiDB:RhiirA1_458921"/>
<reference evidence="1 2" key="2">
    <citation type="submission" date="2017-10" db="EMBL/GenBank/DDBJ databases">
        <title>Extensive intraspecific genome diversity in a model arbuscular mycorrhizal fungus.</title>
        <authorList>
            <person name="Chen E.C.H."/>
            <person name="Morin E."/>
            <person name="Baudet D."/>
            <person name="Noel J."/>
            <person name="Ndikumana S."/>
            <person name="Charron P."/>
            <person name="St-Onge C."/>
            <person name="Giorgi J."/>
            <person name="Grigoriev I.V."/>
            <person name="Roux C."/>
            <person name="Martin F.M."/>
            <person name="Corradi N."/>
        </authorList>
    </citation>
    <scope>NUCLEOTIDE SEQUENCE [LARGE SCALE GENOMIC DNA]</scope>
    <source>
        <strain evidence="1 2">C2</strain>
    </source>
</reference>
<organism evidence="1 2">
    <name type="scientific">Rhizophagus irregularis</name>
    <dbReference type="NCBI Taxonomy" id="588596"/>
    <lineage>
        <taxon>Eukaryota</taxon>
        <taxon>Fungi</taxon>
        <taxon>Fungi incertae sedis</taxon>
        <taxon>Mucoromycota</taxon>
        <taxon>Glomeromycotina</taxon>
        <taxon>Glomeromycetes</taxon>
        <taxon>Glomerales</taxon>
        <taxon>Glomeraceae</taxon>
        <taxon>Rhizophagus</taxon>
    </lineage>
</organism>
<proteinExistence type="predicted"/>
<dbReference type="Proteomes" id="UP000233469">
    <property type="component" value="Unassembled WGS sequence"/>
</dbReference>
<accession>A0A2N1MA49</accession>
<dbReference type="EMBL" id="LLXL01003546">
    <property type="protein sequence ID" value="PKK58515.1"/>
    <property type="molecule type" value="Genomic_DNA"/>
</dbReference>
<protein>
    <submittedName>
        <fullName evidence="1">Uncharacterized protein</fullName>
    </submittedName>
</protein>